<sequence length="394" mass="41127">MPTVVTDTLVEPSVIYAFVLALAFVGVVGTPLSIALARLLRVVDEPGGRRIHARPVPLLGGIGIVVGVLLGTAPNLPLNDAFTAILIGAVLMCALGAIDDAVQLSPAVKLTGQVACTLLPIREGVTIDQFTVPILGAVDLGPAAAPVTVIFIVAIANVVNFIDGLDGLAAGLCAIAAGTFAVLAVSLDRGTTAVLAAAVAGACLGFLGWNFHPARIFMGDSGALPLGYLLATMSIAGVMKTAAALSVVFPLVVLLVPIVDTSFVVLKRLKYGRPISAADQNHLHHRMLRLGYSQRRAALSLYAWCAVLAGFALAVRFLDYRTPAGDWHLWPTVALAVIGAVAVSASLYVVYALEILKYRHVRLIGFARRVDVGGEVPLSAHRRSEQRDEVASGS</sequence>
<organism evidence="9">
    <name type="scientific">uncultured Thermoleophilia bacterium</name>
    <dbReference type="NCBI Taxonomy" id="1497501"/>
    <lineage>
        <taxon>Bacteria</taxon>
        <taxon>Bacillati</taxon>
        <taxon>Actinomycetota</taxon>
        <taxon>Thermoleophilia</taxon>
        <taxon>environmental samples</taxon>
    </lineage>
</organism>
<dbReference type="AlphaFoldDB" id="A0A6J4U8B4"/>
<accession>A0A6J4U8B4</accession>
<keyword evidence="7" id="KW-0460">Magnesium</keyword>
<dbReference type="GO" id="GO:0071555">
    <property type="term" value="P:cell wall organization"/>
    <property type="evidence" value="ECO:0007669"/>
    <property type="project" value="TreeGrafter"/>
</dbReference>
<dbReference type="Pfam" id="PF00953">
    <property type="entry name" value="Glycos_transf_4"/>
    <property type="match status" value="1"/>
</dbReference>
<feature type="binding site" evidence="7">
    <location>
        <position position="220"/>
    </location>
    <ligand>
        <name>Mg(2+)</name>
        <dbReference type="ChEBI" id="CHEBI:18420"/>
    </ligand>
</feature>
<keyword evidence="7" id="KW-0479">Metal-binding</keyword>
<protein>
    <submittedName>
        <fullName evidence="9">Undecaprenyl-phosphate N-acetylglucosaminyl 1-phosphate transferase</fullName>
        <ecNumber evidence="9">2.7.8.-</ecNumber>
    </submittedName>
</protein>
<gene>
    <name evidence="9" type="ORF">AVDCRST_MAG79-1992</name>
</gene>
<feature type="transmembrane region" description="Helical" evidence="8">
    <location>
        <begin position="143"/>
        <end position="162"/>
    </location>
</feature>
<dbReference type="GO" id="GO:0046872">
    <property type="term" value="F:metal ion binding"/>
    <property type="evidence" value="ECO:0007669"/>
    <property type="project" value="UniProtKB-KW"/>
</dbReference>
<name>A0A6J4U8B4_9ACTN</name>
<dbReference type="PANTHER" id="PTHR22926:SF3">
    <property type="entry name" value="UNDECAPRENYL-PHOSPHATE ALPHA-N-ACETYLGLUCOSAMINYL 1-PHOSPHATE TRANSFERASE"/>
    <property type="match status" value="1"/>
</dbReference>
<dbReference type="EMBL" id="CADCWC010000300">
    <property type="protein sequence ID" value="CAA9542600.1"/>
    <property type="molecule type" value="Genomic_DNA"/>
</dbReference>
<evidence type="ECO:0000256" key="2">
    <source>
        <dbReference type="ARBA" id="ARBA00022475"/>
    </source>
</evidence>
<dbReference type="GO" id="GO:0016780">
    <property type="term" value="F:phosphotransferase activity, for other substituted phosphate groups"/>
    <property type="evidence" value="ECO:0007669"/>
    <property type="project" value="InterPro"/>
</dbReference>
<evidence type="ECO:0000256" key="3">
    <source>
        <dbReference type="ARBA" id="ARBA00022679"/>
    </source>
</evidence>
<reference evidence="9" key="1">
    <citation type="submission" date="2020-02" db="EMBL/GenBank/DDBJ databases">
        <authorList>
            <person name="Meier V. D."/>
        </authorList>
    </citation>
    <scope>NUCLEOTIDE SEQUENCE</scope>
    <source>
        <strain evidence="9">AVDCRST_MAG79</strain>
    </source>
</reference>
<keyword evidence="5 8" id="KW-1133">Transmembrane helix</keyword>
<dbReference type="GO" id="GO:0005886">
    <property type="term" value="C:plasma membrane"/>
    <property type="evidence" value="ECO:0007669"/>
    <property type="project" value="UniProtKB-SubCell"/>
</dbReference>
<evidence type="ECO:0000256" key="1">
    <source>
        <dbReference type="ARBA" id="ARBA00004651"/>
    </source>
</evidence>
<feature type="transmembrane region" description="Helical" evidence="8">
    <location>
        <begin position="193"/>
        <end position="211"/>
    </location>
</feature>
<dbReference type="EC" id="2.7.8.-" evidence="9"/>
<dbReference type="GO" id="GO:0044038">
    <property type="term" value="P:cell wall macromolecule biosynthetic process"/>
    <property type="evidence" value="ECO:0007669"/>
    <property type="project" value="TreeGrafter"/>
</dbReference>
<feature type="transmembrane region" description="Helical" evidence="8">
    <location>
        <begin position="330"/>
        <end position="353"/>
    </location>
</feature>
<feature type="transmembrane region" description="Helical" evidence="8">
    <location>
        <begin position="223"/>
        <end position="239"/>
    </location>
</feature>
<feature type="transmembrane region" description="Helical" evidence="8">
    <location>
        <begin position="169"/>
        <end position="187"/>
    </location>
</feature>
<feature type="transmembrane region" description="Helical" evidence="8">
    <location>
        <begin position="245"/>
        <end position="266"/>
    </location>
</feature>
<proteinExistence type="predicted"/>
<dbReference type="InterPro" id="IPR018480">
    <property type="entry name" value="PNAcMuramoyl-5peptid_Trfase_CS"/>
</dbReference>
<dbReference type="PANTHER" id="PTHR22926">
    <property type="entry name" value="PHOSPHO-N-ACETYLMURAMOYL-PENTAPEPTIDE-TRANSFERASE"/>
    <property type="match status" value="1"/>
</dbReference>
<keyword evidence="3 9" id="KW-0808">Transferase</keyword>
<evidence type="ECO:0000256" key="4">
    <source>
        <dbReference type="ARBA" id="ARBA00022692"/>
    </source>
</evidence>
<evidence type="ECO:0000256" key="7">
    <source>
        <dbReference type="PIRSR" id="PIRSR600715-1"/>
    </source>
</evidence>
<dbReference type="InterPro" id="IPR000715">
    <property type="entry name" value="Glycosyl_transferase_4"/>
</dbReference>
<keyword evidence="6 8" id="KW-0472">Membrane</keyword>
<comment type="cofactor">
    <cofactor evidence="7">
        <name>Mg(2+)</name>
        <dbReference type="ChEBI" id="CHEBI:18420"/>
    </cofactor>
</comment>
<evidence type="ECO:0000313" key="9">
    <source>
        <dbReference type="EMBL" id="CAA9542600.1"/>
    </source>
</evidence>
<evidence type="ECO:0000256" key="6">
    <source>
        <dbReference type="ARBA" id="ARBA00023136"/>
    </source>
</evidence>
<comment type="subcellular location">
    <subcellularLocation>
        <location evidence="1">Cell membrane</location>
        <topology evidence="1">Multi-pass membrane protein</topology>
    </subcellularLocation>
</comment>
<dbReference type="CDD" id="cd06853">
    <property type="entry name" value="GT_WecA_like"/>
    <property type="match status" value="1"/>
</dbReference>
<keyword evidence="4 8" id="KW-0812">Transmembrane</keyword>
<feature type="transmembrane region" description="Helical" evidence="8">
    <location>
        <begin position="15"/>
        <end position="36"/>
    </location>
</feature>
<evidence type="ECO:0000256" key="8">
    <source>
        <dbReference type="SAM" id="Phobius"/>
    </source>
</evidence>
<keyword evidence="2" id="KW-1003">Cell membrane</keyword>
<feature type="transmembrane region" description="Helical" evidence="8">
    <location>
        <begin position="56"/>
        <end position="73"/>
    </location>
</feature>
<feature type="transmembrane region" description="Helical" evidence="8">
    <location>
        <begin position="297"/>
        <end position="318"/>
    </location>
</feature>
<dbReference type="GO" id="GO:0009103">
    <property type="term" value="P:lipopolysaccharide biosynthetic process"/>
    <property type="evidence" value="ECO:0007669"/>
    <property type="project" value="TreeGrafter"/>
</dbReference>
<evidence type="ECO:0000256" key="5">
    <source>
        <dbReference type="ARBA" id="ARBA00022989"/>
    </source>
</evidence>
<feature type="binding site" evidence="7">
    <location>
        <position position="160"/>
    </location>
    <ligand>
        <name>Mg(2+)</name>
        <dbReference type="ChEBI" id="CHEBI:18420"/>
    </ligand>
</feature>
<dbReference type="PROSITE" id="PS01348">
    <property type="entry name" value="MRAY_2"/>
    <property type="match status" value="1"/>
</dbReference>